<gene>
    <name evidence="3" type="ORF">DLM65_07555</name>
</gene>
<accession>A0A2W5Z5L0</accession>
<feature type="transmembrane region" description="Helical" evidence="2">
    <location>
        <begin position="6"/>
        <end position="27"/>
    </location>
</feature>
<dbReference type="EMBL" id="QHBU01000145">
    <property type="protein sequence ID" value="PZR80639.1"/>
    <property type="molecule type" value="Genomic_DNA"/>
</dbReference>
<name>A0A2W5Z5L0_9BACT</name>
<dbReference type="Proteomes" id="UP000248724">
    <property type="component" value="Unassembled WGS sequence"/>
</dbReference>
<evidence type="ECO:0000313" key="4">
    <source>
        <dbReference type="Proteomes" id="UP000248724"/>
    </source>
</evidence>
<comment type="caution">
    <text evidence="3">The sequence shown here is derived from an EMBL/GenBank/DDBJ whole genome shotgun (WGS) entry which is preliminary data.</text>
</comment>
<evidence type="ECO:0000256" key="1">
    <source>
        <dbReference type="SAM" id="MobiDB-lite"/>
    </source>
</evidence>
<organism evidence="3 4">
    <name type="scientific">Candidatus Aeolococcus gillhamiae</name>
    <dbReference type="NCBI Taxonomy" id="3127015"/>
    <lineage>
        <taxon>Bacteria</taxon>
        <taxon>Bacillati</taxon>
        <taxon>Candidatus Dormiibacterota</taxon>
        <taxon>Candidatus Dormibacteria</taxon>
        <taxon>Candidatus Aeolococcales</taxon>
        <taxon>Candidatus Aeolococcaceae</taxon>
        <taxon>Candidatus Aeolococcus</taxon>
    </lineage>
</organism>
<evidence type="ECO:0000256" key="2">
    <source>
        <dbReference type="SAM" id="Phobius"/>
    </source>
</evidence>
<feature type="region of interest" description="Disordered" evidence="1">
    <location>
        <begin position="48"/>
        <end position="75"/>
    </location>
</feature>
<keyword evidence="2" id="KW-1133">Transmembrane helix</keyword>
<feature type="compositionally biased region" description="Basic and acidic residues" evidence="1">
    <location>
        <begin position="61"/>
        <end position="75"/>
    </location>
</feature>
<protein>
    <submittedName>
        <fullName evidence="3">Uncharacterized protein</fullName>
    </submittedName>
</protein>
<keyword evidence="2" id="KW-0472">Membrane</keyword>
<keyword evidence="2" id="KW-0812">Transmembrane</keyword>
<proteinExistence type="predicted"/>
<reference evidence="3 4" key="1">
    <citation type="journal article" date="2017" name="Nature">
        <title>Atmospheric trace gases support primary production in Antarctic desert surface soil.</title>
        <authorList>
            <person name="Ji M."/>
            <person name="Greening C."/>
            <person name="Vanwonterghem I."/>
            <person name="Carere C.R."/>
            <person name="Bay S.K."/>
            <person name="Steen J.A."/>
            <person name="Montgomery K."/>
            <person name="Lines T."/>
            <person name="Beardall J."/>
            <person name="van Dorst J."/>
            <person name="Snape I."/>
            <person name="Stott M.B."/>
            <person name="Hugenholtz P."/>
            <person name="Ferrari B.C."/>
        </authorList>
    </citation>
    <scope>NUCLEOTIDE SEQUENCE [LARGE SCALE GENOMIC DNA]</scope>
    <source>
        <strain evidence="3">RRmetagenome_bin12</strain>
    </source>
</reference>
<dbReference type="AlphaFoldDB" id="A0A2W5Z5L0"/>
<sequence>MAIVLIALAIFIAGGIAGGYLLVIIGIRNEDRRRTMLYRWAPDPRSRAARSVTGLWARQQTDSDPHPDPRYDLRV</sequence>
<evidence type="ECO:0000313" key="3">
    <source>
        <dbReference type="EMBL" id="PZR80639.1"/>
    </source>
</evidence>